<evidence type="ECO:0000313" key="3">
    <source>
        <dbReference type="Proteomes" id="UP001044222"/>
    </source>
</evidence>
<reference evidence="2" key="1">
    <citation type="submission" date="2021-01" db="EMBL/GenBank/DDBJ databases">
        <title>A chromosome-scale assembly of European eel, Anguilla anguilla.</title>
        <authorList>
            <person name="Henkel C."/>
            <person name="Jong-Raadsen S.A."/>
            <person name="Dufour S."/>
            <person name="Weltzien F.-A."/>
            <person name="Palstra A.P."/>
            <person name="Pelster B."/>
            <person name="Spaink H.P."/>
            <person name="Van Den Thillart G.E."/>
            <person name="Jansen H."/>
            <person name="Zahm M."/>
            <person name="Klopp C."/>
            <person name="Cedric C."/>
            <person name="Louis A."/>
            <person name="Berthelot C."/>
            <person name="Parey E."/>
            <person name="Roest Crollius H."/>
            <person name="Montfort J."/>
            <person name="Robinson-Rechavi M."/>
            <person name="Bucao C."/>
            <person name="Bouchez O."/>
            <person name="Gislard M."/>
            <person name="Lluch J."/>
            <person name="Milhes M."/>
            <person name="Lampietro C."/>
            <person name="Lopez Roques C."/>
            <person name="Donnadieu C."/>
            <person name="Braasch I."/>
            <person name="Desvignes T."/>
            <person name="Postlethwait J."/>
            <person name="Bobe J."/>
            <person name="Guiguen Y."/>
            <person name="Dirks R."/>
        </authorList>
    </citation>
    <scope>NUCLEOTIDE SEQUENCE</scope>
    <source>
        <strain evidence="2">Tag_6206</strain>
        <tissue evidence="2">Liver</tissue>
    </source>
</reference>
<dbReference type="Proteomes" id="UP001044222">
    <property type="component" value="Chromosome 7"/>
</dbReference>
<evidence type="ECO:0000256" key="1">
    <source>
        <dbReference type="SAM" id="MobiDB-lite"/>
    </source>
</evidence>
<proteinExistence type="predicted"/>
<protein>
    <submittedName>
        <fullName evidence="2">Uncharacterized protein</fullName>
    </submittedName>
</protein>
<evidence type="ECO:0000313" key="2">
    <source>
        <dbReference type="EMBL" id="KAG5845956.1"/>
    </source>
</evidence>
<sequence>MDCISPTSLSDMTKLPVCCGLDAQVFIKDMTGYNETKPPPTHRGVGLGGWDFIRRPRVNDHQSCQAREARTPQTSKACDCLARVRCWRKPRPVVTAKRGEDAMRDGSPGRRSGEELMGDTCSRALRPSGRRLKWSPEQRGTRRSGASGPRPLSRSALLDVPSGFCNLWTAAVVASPRMRRRPF</sequence>
<feature type="region of interest" description="Disordered" evidence="1">
    <location>
        <begin position="97"/>
        <end position="153"/>
    </location>
</feature>
<name>A0A9D3MBG8_ANGAN</name>
<dbReference type="EMBL" id="JAFIRN010000007">
    <property type="protein sequence ID" value="KAG5845956.1"/>
    <property type="molecule type" value="Genomic_DNA"/>
</dbReference>
<accession>A0A9D3MBG8</accession>
<gene>
    <name evidence="2" type="ORF">ANANG_G00144660</name>
</gene>
<dbReference type="AlphaFoldDB" id="A0A9D3MBG8"/>
<comment type="caution">
    <text evidence="2">The sequence shown here is derived from an EMBL/GenBank/DDBJ whole genome shotgun (WGS) entry which is preliminary data.</text>
</comment>
<organism evidence="2 3">
    <name type="scientific">Anguilla anguilla</name>
    <name type="common">European freshwater eel</name>
    <name type="synonym">Muraena anguilla</name>
    <dbReference type="NCBI Taxonomy" id="7936"/>
    <lineage>
        <taxon>Eukaryota</taxon>
        <taxon>Metazoa</taxon>
        <taxon>Chordata</taxon>
        <taxon>Craniata</taxon>
        <taxon>Vertebrata</taxon>
        <taxon>Euteleostomi</taxon>
        <taxon>Actinopterygii</taxon>
        <taxon>Neopterygii</taxon>
        <taxon>Teleostei</taxon>
        <taxon>Anguilliformes</taxon>
        <taxon>Anguillidae</taxon>
        <taxon>Anguilla</taxon>
    </lineage>
</organism>
<keyword evidence="3" id="KW-1185">Reference proteome</keyword>
<feature type="compositionally biased region" description="Basic and acidic residues" evidence="1">
    <location>
        <begin position="97"/>
        <end position="114"/>
    </location>
</feature>